<reference evidence="1 2" key="1">
    <citation type="submission" date="2023-03" db="EMBL/GenBank/DDBJ databases">
        <title>High recombination rates correlate with genetic variation in Cardiocondyla obscurior ants.</title>
        <authorList>
            <person name="Errbii M."/>
        </authorList>
    </citation>
    <scope>NUCLEOTIDE SEQUENCE [LARGE SCALE GENOMIC DNA]</scope>
    <source>
        <strain evidence="1">Alpha-2009</strain>
        <tissue evidence="1">Whole body</tissue>
    </source>
</reference>
<accession>A0AAW2E6W2</accession>
<name>A0AAW2E6W2_9HYME</name>
<dbReference type="PROSITE" id="PS51257">
    <property type="entry name" value="PROKAR_LIPOPROTEIN"/>
    <property type="match status" value="1"/>
</dbReference>
<keyword evidence="2" id="KW-1185">Reference proteome</keyword>
<proteinExistence type="predicted"/>
<dbReference type="EMBL" id="JADYXP020000039">
    <property type="protein sequence ID" value="KAL0098740.1"/>
    <property type="molecule type" value="Genomic_DNA"/>
</dbReference>
<evidence type="ECO:0000313" key="1">
    <source>
        <dbReference type="EMBL" id="KAL0098740.1"/>
    </source>
</evidence>
<sequence>MRFILTVPHTFVFSSCSRLNNQGELYQLSIYNEQPCLRKSPSISKTTFPETPKGDRFSAGRRRIARIARPSFPLARTRSRRLSFPLARSRSRVRHHRLRLARTRSRRLSSRKILILQRDNFA</sequence>
<evidence type="ECO:0000313" key="2">
    <source>
        <dbReference type="Proteomes" id="UP001430953"/>
    </source>
</evidence>
<comment type="caution">
    <text evidence="1">The sequence shown here is derived from an EMBL/GenBank/DDBJ whole genome shotgun (WGS) entry which is preliminary data.</text>
</comment>
<organism evidence="1 2">
    <name type="scientific">Cardiocondyla obscurior</name>
    <dbReference type="NCBI Taxonomy" id="286306"/>
    <lineage>
        <taxon>Eukaryota</taxon>
        <taxon>Metazoa</taxon>
        <taxon>Ecdysozoa</taxon>
        <taxon>Arthropoda</taxon>
        <taxon>Hexapoda</taxon>
        <taxon>Insecta</taxon>
        <taxon>Pterygota</taxon>
        <taxon>Neoptera</taxon>
        <taxon>Endopterygota</taxon>
        <taxon>Hymenoptera</taxon>
        <taxon>Apocrita</taxon>
        <taxon>Aculeata</taxon>
        <taxon>Formicoidea</taxon>
        <taxon>Formicidae</taxon>
        <taxon>Myrmicinae</taxon>
        <taxon>Cardiocondyla</taxon>
    </lineage>
</organism>
<dbReference type="AlphaFoldDB" id="A0AAW2E6W2"/>
<protein>
    <submittedName>
        <fullName evidence="1">Uncharacterized protein</fullName>
    </submittedName>
</protein>
<gene>
    <name evidence="1" type="ORF">PUN28_020696</name>
</gene>
<dbReference type="Proteomes" id="UP001430953">
    <property type="component" value="Unassembled WGS sequence"/>
</dbReference>